<dbReference type="OrthoDB" id="145485at2"/>
<dbReference type="Proteomes" id="UP000320421">
    <property type="component" value="Chromosome"/>
</dbReference>
<keyword evidence="3" id="KW-0812">Transmembrane</keyword>
<dbReference type="RefSeq" id="WP_145191215.1">
    <property type="nucleotide sequence ID" value="NZ_CP036266.1"/>
</dbReference>
<reference evidence="8 9" key="1">
    <citation type="submission" date="2019-02" db="EMBL/GenBank/DDBJ databases">
        <title>Deep-cultivation of Planctomycetes and their phenomic and genomic characterization uncovers novel biology.</title>
        <authorList>
            <person name="Wiegand S."/>
            <person name="Jogler M."/>
            <person name="Boedeker C."/>
            <person name="Pinto D."/>
            <person name="Vollmers J."/>
            <person name="Rivas-Marin E."/>
            <person name="Kohn T."/>
            <person name="Peeters S.H."/>
            <person name="Heuer A."/>
            <person name="Rast P."/>
            <person name="Oberbeckmann S."/>
            <person name="Bunk B."/>
            <person name="Jeske O."/>
            <person name="Meyerdierks A."/>
            <person name="Storesund J.E."/>
            <person name="Kallscheuer N."/>
            <person name="Luecker S."/>
            <person name="Lage O.M."/>
            <person name="Pohl T."/>
            <person name="Merkel B.J."/>
            <person name="Hornburger P."/>
            <person name="Mueller R.-W."/>
            <person name="Bruemmer F."/>
            <person name="Labrenz M."/>
            <person name="Spormann A.M."/>
            <person name="Op den Camp H."/>
            <person name="Overmann J."/>
            <person name="Amann R."/>
            <person name="Jetten M.S.M."/>
            <person name="Mascher T."/>
            <person name="Medema M.H."/>
            <person name="Devos D.P."/>
            <person name="Kaster A.-K."/>
            <person name="Ovreas L."/>
            <person name="Rohde M."/>
            <person name="Galperin M.Y."/>
            <person name="Jogler C."/>
        </authorList>
    </citation>
    <scope>NUCLEOTIDE SEQUENCE [LARGE SCALE GENOMIC DNA]</scope>
    <source>
        <strain evidence="8 9">HG66A1</strain>
    </source>
</reference>
<dbReference type="EMBL" id="CP036266">
    <property type="protein sequence ID" value="QDT23583.1"/>
    <property type="molecule type" value="Genomic_DNA"/>
</dbReference>
<dbReference type="GO" id="GO:0005886">
    <property type="term" value="C:plasma membrane"/>
    <property type="evidence" value="ECO:0007669"/>
    <property type="project" value="UniProtKB-SubCell"/>
</dbReference>
<dbReference type="AlphaFoldDB" id="A0A517PW35"/>
<proteinExistence type="predicted"/>
<organism evidence="8 9">
    <name type="scientific">Gimesia chilikensis</name>
    <dbReference type="NCBI Taxonomy" id="2605989"/>
    <lineage>
        <taxon>Bacteria</taxon>
        <taxon>Pseudomonadati</taxon>
        <taxon>Planctomycetota</taxon>
        <taxon>Planctomycetia</taxon>
        <taxon>Planctomycetales</taxon>
        <taxon>Planctomycetaceae</taxon>
        <taxon>Gimesia</taxon>
    </lineage>
</organism>
<evidence type="ECO:0000313" key="9">
    <source>
        <dbReference type="Proteomes" id="UP000320421"/>
    </source>
</evidence>
<comment type="subcellular location">
    <subcellularLocation>
        <location evidence="1">Cell membrane</location>
        <topology evidence="1">Multi-pass membrane protein</topology>
    </subcellularLocation>
</comment>
<gene>
    <name evidence="8" type="primary">mprF_2</name>
    <name evidence="8" type="ORF">HG66A1_54050</name>
</gene>
<accession>A0A517PW35</accession>
<evidence type="ECO:0000259" key="7">
    <source>
        <dbReference type="Pfam" id="PF09924"/>
    </source>
</evidence>
<feature type="compositionally biased region" description="Polar residues" evidence="6">
    <location>
        <begin position="416"/>
        <end position="436"/>
    </location>
</feature>
<evidence type="ECO:0000256" key="6">
    <source>
        <dbReference type="SAM" id="MobiDB-lite"/>
    </source>
</evidence>
<dbReference type="InterPro" id="IPR024320">
    <property type="entry name" value="LPG_synthase_C"/>
</dbReference>
<evidence type="ECO:0000256" key="5">
    <source>
        <dbReference type="ARBA" id="ARBA00023136"/>
    </source>
</evidence>
<keyword evidence="5" id="KW-0472">Membrane</keyword>
<evidence type="ECO:0000256" key="3">
    <source>
        <dbReference type="ARBA" id="ARBA00022692"/>
    </source>
</evidence>
<keyword evidence="8" id="KW-0012">Acyltransferase</keyword>
<feature type="region of interest" description="Disordered" evidence="6">
    <location>
        <begin position="416"/>
        <end position="443"/>
    </location>
</feature>
<evidence type="ECO:0000256" key="2">
    <source>
        <dbReference type="ARBA" id="ARBA00022475"/>
    </source>
</evidence>
<dbReference type="PANTHER" id="PTHR34697:SF2">
    <property type="entry name" value="PHOSPHATIDYLGLYCEROL LYSYLTRANSFERASE"/>
    <property type="match status" value="1"/>
</dbReference>
<feature type="region of interest" description="Disordered" evidence="6">
    <location>
        <begin position="1"/>
        <end position="26"/>
    </location>
</feature>
<dbReference type="GO" id="GO:0050071">
    <property type="term" value="F:phosphatidylglycerol lysyltransferase activity"/>
    <property type="evidence" value="ECO:0007669"/>
    <property type="project" value="UniProtKB-EC"/>
</dbReference>
<dbReference type="PANTHER" id="PTHR34697">
    <property type="entry name" value="PHOSPHATIDYLGLYCEROL LYSYLTRANSFERASE"/>
    <property type="match status" value="1"/>
</dbReference>
<feature type="domain" description="Phosphatidylglycerol lysyltransferase C-terminal" evidence="7">
    <location>
        <begin position="79"/>
        <end position="372"/>
    </location>
</feature>
<sequence>MSSADSHSRQGLQLHQSDQGQTRQGLPVDQLTSQNADRFEQAGTQWRIDPSHQAFDHEPLGLPEEHTETELRDFIFEHGRYFDSYLASEPDRDLFWSQGKRGLISYKRWYRHIIIGGGLIAPEPHKPQLVREFLEYAKQNRLSIAFHNIGEADLPLFQEMQFQVTKWGEDPMIDLDTCTWQGKDYEWVRRQTNYCLRQGMTACEVRPDQLHPVHWSDIISEVIEVADESLTRKPQKKAMRFFEGRIDNHALGRRRLFVARYQGRIEGFVICNPILNGTGWATELYRHRLDSVKGTMAFLIHFVLQQLKQEGVAQAGLCLDLGRDCHRLPGDSALVRHGLRFAENYLTSIFDFTGLRHFKSRFRPRYEKRFACVYPKVTIGSILAFVSTTGVLDLHYGRYSRILYNQHCKRRLRRNLSTGNSTQSESAASLKTNSKPYSLRKSA</sequence>
<dbReference type="EC" id="2.3.2.3" evidence="8"/>
<keyword evidence="4" id="KW-1133">Transmembrane helix</keyword>
<evidence type="ECO:0000256" key="4">
    <source>
        <dbReference type="ARBA" id="ARBA00022989"/>
    </source>
</evidence>
<dbReference type="InterPro" id="IPR051211">
    <property type="entry name" value="PG_lysyltransferase"/>
</dbReference>
<keyword evidence="8" id="KW-0808">Transferase</keyword>
<keyword evidence="9" id="KW-1185">Reference proteome</keyword>
<evidence type="ECO:0000313" key="8">
    <source>
        <dbReference type="EMBL" id="QDT23583.1"/>
    </source>
</evidence>
<keyword evidence="2" id="KW-1003">Cell membrane</keyword>
<dbReference type="Pfam" id="PF09924">
    <property type="entry name" value="LPG_synthase_C"/>
    <property type="match status" value="1"/>
</dbReference>
<name>A0A517PW35_9PLAN</name>
<evidence type="ECO:0000256" key="1">
    <source>
        <dbReference type="ARBA" id="ARBA00004651"/>
    </source>
</evidence>
<protein>
    <submittedName>
        <fullName evidence="8">Phosphatidylglycerol lysyltransferase</fullName>
        <ecNumber evidence="8">2.3.2.3</ecNumber>
    </submittedName>
</protein>
<dbReference type="GO" id="GO:0055091">
    <property type="term" value="P:phospholipid homeostasis"/>
    <property type="evidence" value="ECO:0007669"/>
    <property type="project" value="TreeGrafter"/>
</dbReference>